<organism evidence="1 2">
    <name type="scientific">Roseobacter fucihabitans</name>
    <dbReference type="NCBI Taxonomy" id="1537242"/>
    <lineage>
        <taxon>Bacteria</taxon>
        <taxon>Pseudomonadati</taxon>
        <taxon>Pseudomonadota</taxon>
        <taxon>Alphaproteobacteria</taxon>
        <taxon>Rhodobacterales</taxon>
        <taxon>Roseobacteraceae</taxon>
        <taxon>Roseobacter</taxon>
    </lineage>
</organism>
<name>A0ABZ2BTX2_9RHOB</name>
<keyword evidence="2" id="KW-1185">Reference proteome</keyword>
<evidence type="ECO:0000313" key="1">
    <source>
        <dbReference type="EMBL" id="WVX49281.1"/>
    </source>
</evidence>
<protein>
    <recommendedName>
        <fullName evidence="3">Apea-like HEPN domain-containing protein</fullName>
    </recommendedName>
</protein>
<reference evidence="2" key="2">
    <citation type="submission" date="2024-01" db="EMBL/GenBank/DDBJ databases">
        <title>Roseobacter fucihabitans sp. nov., isolated from the brown alga Fucus spiralis.</title>
        <authorList>
            <person name="Hahnke S."/>
            <person name="Berger M."/>
            <person name="Schlingloff A."/>
            <person name="Athale I."/>
            <person name="Neumann-Schaal M."/>
            <person name="Adenaya A."/>
            <person name="Poehlein A."/>
            <person name="Daniel R."/>
            <person name="Pertersen J."/>
            <person name="Brinkhoff T."/>
        </authorList>
    </citation>
    <scope>NUCLEOTIDE SEQUENCE [LARGE SCALE GENOMIC DNA]</scope>
    <source>
        <strain evidence="2">B14</strain>
    </source>
</reference>
<proteinExistence type="predicted"/>
<dbReference type="Proteomes" id="UP001318682">
    <property type="component" value="Chromosome"/>
</dbReference>
<gene>
    <name evidence="1" type="ORF">ROLI_023700</name>
</gene>
<dbReference type="EMBL" id="CP143423">
    <property type="protein sequence ID" value="WVX49281.1"/>
    <property type="molecule type" value="Genomic_DNA"/>
</dbReference>
<evidence type="ECO:0008006" key="3">
    <source>
        <dbReference type="Google" id="ProtNLM"/>
    </source>
</evidence>
<accession>A0ABZ2BTX2</accession>
<sequence length="215" mass="24701">MIIFAPKTFSSIRPISFLAWPRQKISASTSHDHFLKRIPFPSPVFHLKKTDEPALKSIAHSLFERQHPEAYLASLRLFRALKRTQLDDSILDLVIALEALFNGNNEMAIAHKISQRLTRLLEQPKKTRRNTTKIIKQAYGLRSSLVHGTKRQIDFIEAALEKNPRDRKKLIYHTEISTLRDHLIDLVSAALFARYTTHRNTATADLITSLDDRAI</sequence>
<reference evidence="1 2" key="1">
    <citation type="submission" date="2015-07" db="EMBL/GenBank/DDBJ databases">
        <authorList>
            <person name="Voget S."/>
            <person name="Dogs M."/>
            <person name="Brinkhoff T.H."/>
            <person name="Daniel R."/>
        </authorList>
    </citation>
    <scope>NUCLEOTIDE SEQUENCE [LARGE SCALE GENOMIC DNA]</scope>
    <source>
        <strain evidence="1 2">B14</strain>
    </source>
</reference>
<evidence type="ECO:0000313" key="2">
    <source>
        <dbReference type="Proteomes" id="UP001318682"/>
    </source>
</evidence>